<dbReference type="SMART" id="SM00028">
    <property type="entry name" value="TPR"/>
    <property type="match status" value="3"/>
</dbReference>
<protein>
    <submittedName>
        <fullName evidence="1">TPR domain protein</fullName>
    </submittedName>
</protein>
<dbReference type="GeneID" id="81423089"/>
<comment type="caution">
    <text evidence="1">The sequence shown here is derived from an EMBL/GenBank/DDBJ whole genome shotgun (WGS) entry which is preliminary data.</text>
</comment>
<dbReference type="AlphaFoldDB" id="A0A9W9LTF3"/>
<evidence type="ECO:0000313" key="1">
    <source>
        <dbReference type="EMBL" id="KAJ5175911.1"/>
    </source>
</evidence>
<dbReference type="EMBL" id="JAPQKN010000001">
    <property type="protein sequence ID" value="KAJ5175911.1"/>
    <property type="molecule type" value="Genomic_DNA"/>
</dbReference>
<keyword evidence="2" id="KW-1185">Reference proteome</keyword>
<dbReference type="InterPro" id="IPR019734">
    <property type="entry name" value="TPR_rpt"/>
</dbReference>
<dbReference type="Gene3D" id="1.25.40.10">
    <property type="entry name" value="Tetratricopeptide repeat domain"/>
    <property type="match status" value="1"/>
</dbReference>
<dbReference type="RefSeq" id="XP_056547519.1">
    <property type="nucleotide sequence ID" value="XM_056683913.1"/>
</dbReference>
<dbReference type="PANTHER" id="PTHR45588:SF3">
    <property type="entry name" value="TPR DOMAIN PROTEIN"/>
    <property type="match status" value="1"/>
</dbReference>
<dbReference type="InterPro" id="IPR011990">
    <property type="entry name" value="TPR-like_helical_dom_sf"/>
</dbReference>
<accession>A0A9W9LTF3</accession>
<dbReference type="PANTHER" id="PTHR45588">
    <property type="entry name" value="TPR DOMAIN-CONTAINING PROTEIN"/>
    <property type="match status" value="1"/>
</dbReference>
<dbReference type="Proteomes" id="UP001149163">
    <property type="component" value="Unassembled WGS sequence"/>
</dbReference>
<gene>
    <name evidence="1" type="ORF">N7482_001788</name>
</gene>
<dbReference type="SUPFAM" id="SSF48452">
    <property type="entry name" value="TPR-like"/>
    <property type="match status" value="2"/>
</dbReference>
<proteinExistence type="predicted"/>
<reference evidence="1" key="2">
    <citation type="journal article" date="2023" name="IMA Fungus">
        <title>Comparative genomic study of the Penicillium genus elucidates a diverse pangenome and 15 lateral gene transfer events.</title>
        <authorList>
            <person name="Petersen C."/>
            <person name="Sorensen T."/>
            <person name="Nielsen M.R."/>
            <person name="Sondergaard T.E."/>
            <person name="Sorensen J.L."/>
            <person name="Fitzpatrick D.A."/>
            <person name="Frisvad J.C."/>
            <person name="Nielsen K.L."/>
        </authorList>
    </citation>
    <scope>NUCLEOTIDE SEQUENCE</scope>
    <source>
        <strain evidence="1">IBT 26290</strain>
    </source>
</reference>
<name>A0A9W9LTF3_9EURO</name>
<sequence length="581" mass="65013">MTHATWNKVAPVAASEDYYNLGDFGRPITTICEDTLTWFNRGLTWAYSFNHAEAAYCFEQAIAHDPCCAIAYWGLAFSLGPNYNKPWERFDTHDLKISVDRAYHASRKAKEVAIAENASPVEQALIDAIQFRYQSDHVTPDLAAQNVAYAAAMKSVYEVFKTDLDIAALYADSMMNLNPWSLWDLFTGKPTVGARTTEIQSVLETALEQDGASGHPGLLHFYIHYIEMSPYPERGLAIANHLRHLVPDAGHMHHMPTHLDILVGDWKRSVTSNHASTLADEKYYHRAGAFNFYTFYRLHDYHSLIYAAMFSGQSKVAMDAVNRMEATLPEKVLRVTSPPMADWLEYFLTSRAHVMVRFGMWQELIDLELPKDPELFCVVTATVHYGRSLAYAATGQLEAAEKERGLFREAVTAVPESRLAYNGTCLQVLAVASKMLDGEIAYRHEEYSEAFASLRAAIVLDDNLSYSEPWPWMQPTRHAYAALSLEQGHLEEAAAVYRADLGIDDTLIRAARHPNNVWALQGYYECLVRLGKTEEASAMEPATCQALAVADVPIQSSCFCRLDTSQAPKVTTTCGVGGTHH</sequence>
<reference evidence="1" key="1">
    <citation type="submission" date="2022-11" db="EMBL/GenBank/DDBJ databases">
        <authorList>
            <person name="Petersen C."/>
        </authorList>
    </citation>
    <scope>NUCLEOTIDE SEQUENCE</scope>
    <source>
        <strain evidence="1">IBT 26290</strain>
    </source>
</reference>
<organism evidence="1 2">
    <name type="scientific">Penicillium canariense</name>
    <dbReference type="NCBI Taxonomy" id="189055"/>
    <lineage>
        <taxon>Eukaryota</taxon>
        <taxon>Fungi</taxon>
        <taxon>Dikarya</taxon>
        <taxon>Ascomycota</taxon>
        <taxon>Pezizomycotina</taxon>
        <taxon>Eurotiomycetes</taxon>
        <taxon>Eurotiomycetidae</taxon>
        <taxon>Eurotiales</taxon>
        <taxon>Aspergillaceae</taxon>
        <taxon>Penicillium</taxon>
    </lineage>
</organism>
<dbReference type="OrthoDB" id="414774at2759"/>
<evidence type="ECO:0000313" key="2">
    <source>
        <dbReference type="Proteomes" id="UP001149163"/>
    </source>
</evidence>